<organism evidence="3">
    <name type="scientific">Ditylum brightwellii</name>
    <dbReference type="NCBI Taxonomy" id="49249"/>
    <lineage>
        <taxon>Eukaryota</taxon>
        <taxon>Sar</taxon>
        <taxon>Stramenopiles</taxon>
        <taxon>Ochrophyta</taxon>
        <taxon>Bacillariophyta</taxon>
        <taxon>Mediophyceae</taxon>
        <taxon>Lithodesmiophycidae</taxon>
        <taxon>Lithodesmiales</taxon>
        <taxon>Lithodesmiaceae</taxon>
        <taxon>Ditylum</taxon>
    </lineage>
</organism>
<feature type="chain" id="PRO_5030160063" evidence="2">
    <location>
        <begin position="31"/>
        <end position="220"/>
    </location>
</feature>
<feature type="signal peptide" evidence="2">
    <location>
        <begin position="1"/>
        <end position="30"/>
    </location>
</feature>
<protein>
    <submittedName>
        <fullName evidence="3">Uncharacterized protein</fullName>
    </submittedName>
</protein>
<dbReference type="AlphaFoldDB" id="A0A6U3PWW6"/>
<sequence length="220" mass="23937">MQFSRKYRRLANHLSFLLFSLTIVAPSCTSSVFISSFATPVSSTSTKGRNFAVQTNSSSQKLLSYFPDHATSDNALDVTASPHASAATFSDVTCYHATNALMLSINENGGLDIGNTLLGAALLLAVSAFVYANIVYTPEIVQNARLIQKEDDIMRVLSLVEEYRMKGSDINELRGPLEKVLGMAIEDYVSNVDSEESNDGNVVAKKLANSLRPMCVMQHS</sequence>
<evidence type="ECO:0000256" key="1">
    <source>
        <dbReference type="SAM" id="Phobius"/>
    </source>
</evidence>
<keyword evidence="2" id="KW-0732">Signal</keyword>
<gene>
    <name evidence="3" type="ORF">DBRI1063_LOCUS5037</name>
</gene>
<proteinExistence type="predicted"/>
<evidence type="ECO:0000256" key="2">
    <source>
        <dbReference type="SAM" id="SignalP"/>
    </source>
</evidence>
<feature type="transmembrane region" description="Helical" evidence="1">
    <location>
        <begin position="117"/>
        <end position="136"/>
    </location>
</feature>
<reference evidence="3" key="1">
    <citation type="submission" date="2021-01" db="EMBL/GenBank/DDBJ databases">
        <authorList>
            <person name="Corre E."/>
            <person name="Pelletier E."/>
            <person name="Niang G."/>
            <person name="Scheremetjew M."/>
            <person name="Finn R."/>
            <person name="Kale V."/>
            <person name="Holt S."/>
            <person name="Cochrane G."/>
            <person name="Meng A."/>
            <person name="Brown T."/>
            <person name="Cohen L."/>
        </authorList>
    </citation>
    <scope>NUCLEOTIDE SEQUENCE</scope>
    <source>
        <strain evidence="3">Pop2</strain>
    </source>
</reference>
<accession>A0A6U3PWW6</accession>
<evidence type="ECO:0000313" key="3">
    <source>
        <dbReference type="EMBL" id="CAD9318758.1"/>
    </source>
</evidence>
<keyword evidence="1" id="KW-0812">Transmembrane</keyword>
<dbReference type="EMBL" id="HBGN01007918">
    <property type="protein sequence ID" value="CAD9318758.1"/>
    <property type="molecule type" value="Transcribed_RNA"/>
</dbReference>
<keyword evidence="1" id="KW-0472">Membrane</keyword>
<keyword evidence="1" id="KW-1133">Transmembrane helix</keyword>
<name>A0A6U3PWW6_9STRA</name>